<evidence type="ECO:0000256" key="1">
    <source>
        <dbReference type="SAM" id="MobiDB-lite"/>
    </source>
</evidence>
<protein>
    <submittedName>
        <fullName evidence="2">Uncharacterized protein</fullName>
    </submittedName>
</protein>
<dbReference type="AlphaFoldDB" id="A0A1H3HAR7"/>
<accession>A0A1H3HAR7</accession>
<evidence type="ECO:0000313" key="3">
    <source>
        <dbReference type="Proteomes" id="UP000199079"/>
    </source>
</evidence>
<organism evidence="2 3">
    <name type="scientific">Halopenitus persicus</name>
    <dbReference type="NCBI Taxonomy" id="1048396"/>
    <lineage>
        <taxon>Archaea</taxon>
        <taxon>Methanobacteriati</taxon>
        <taxon>Methanobacteriota</taxon>
        <taxon>Stenosarchaea group</taxon>
        <taxon>Halobacteria</taxon>
        <taxon>Halobacteriales</taxon>
        <taxon>Haloferacaceae</taxon>
        <taxon>Halopenitus</taxon>
    </lineage>
</organism>
<name>A0A1H3HAR7_9EURY</name>
<dbReference type="EMBL" id="FNPC01000003">
    <property type="protein sequence ID" value="SDY12571.1"/>
    <property type="molecule type" value="Genomic_DNA"/>
</dbReference>
<gene>
    <name evidence="2" type="ORF">SAMN05216564_103197</name>
</gene>
<feature type="region of interest" description="Disordered" evidence="1">
    <location>
        <begin position="1"/>
        <end position="32"/>
    </location>
</feature>
<feature type="compositionally biased region" description="Polar residues" evidence="1">
    <location>
        <begin position="1"/>
        <end position="10"/>
    </location>
</feature>
<reference evidence="3" key="1">
    <citation type="submission" date="2016-10" db="EMBL/GenBank/DDBJ databases">
        <authorList>
            <person name="Varghese N."/>
            <person name="Submissions S."/>
        </authorList>
    </citation>
    <scope>NUCLEOTIDE SEQUENCE [LARGE SCALE GENOMIC DNA]</scope>
    <source>
        <strain evidence="3">DC30,IBRC 10041,KCTC 4046</strain>
    </source>
</reference>
<dbReference type="Proteomes" id="UP000199079">
    <property type="component" value="Unassembled WGS sequence"/>
</dbReference>
<keyword evidence="3" id="KW-1185">Reference proteome</keyword>
<evidence type="ECO:0000313" key="2">
    <source>
        <dbReference type="EMBL" id="SDY12571.1"/>
    </source>
</evidence>
<sequence>MTAMTESNPTETEDGPDARISGRKPPITNGRL</sequence>
<proteinExistence type="predicted"/>